<evidence type="ECO:0000313" key="6">
    <source>
        <dbReference type="Proteomes" id="UP000334019"/>
    </source>
</evidence>
<proteinExistence type="predicted"/>
<dbReference type="PROSITE" id="PS01124">
    <property type="entry name" value="HTH_ARAC_FAMILY_2"/>
    <property type="match status" value="1"/>
</dbReference>
<dbReference type="Gene3D" id="1.10.10.60">
    <property type="entry name" value="Homeodomain-like"/>
    <property type="match status" value="2"/>
</dbReference>
<dbReference type="GO" id="GO:0003700">
    <property type="term" value="F:DNA-binding transcription factor activity"/>
    <property type="evidence" value="ECO:0007669"/>
    <property type="project" value="InterPro"/>
</dbReference>
<dbReference type="PANTHER" id="PTHR46796">
    <property type="entry name" value="HTH-TYPE TRANSCRIPTIONAL ACTIVATOR RHAS-RELATED"/>
    <property type="match status" value="1"/>
</dbReference>
<keyword evidence="2" id="KW-0238">DNA-binding</keyword>
<name>A0A5Q2RFJ5_9ACTN</name>
<dbReference type="InterPro" id="IPR032783">
    <property type="entry name" value="AraC_lig"/>
</dbReference>
<sequence length="318" mass="34076">MDVLTGLLDGPRARNAFLLRSLLEPPWSLRLQDESPLTIAAILRGDAWLDLLDGSPPVRLGVGDVAVVRGPDPYVLADAAGRPPQIVVHPGQRCTTLDGVDLHDAMTLGVRTWGNDPDGSTSLLCGTYEVDGAVSDRLLAALPRHLVVGAGRADQRLVDLLAEEVLRDGPGQQVMLDRLLDLLLVSTLRQWFAECAEDAPGWFRAAADPIVGPAIRLLHDEPARQWTVASLAAEVGASRAAFARRFAELMGEPPMTYLTNWRLALAADLLLEPGATLGSVARRVGYASPYALSSAFSRVRGVSPKEHRTEQLAAVGGP</sequence>
<dbReference type="Proteomes" id="UP000334019">
    <property type="component" value="Chromosome"/>
</dbReference>
<organism evidence="5 6">
    <name type="scientific">Actinomarinicola tropica</name>
    <dbReference type="NCBI Taxonomy" id="2789776"/>
    <lineage>
        <taxon>Bacteria</taxon>
        <taxon>Bacillati</taxon>
        <taxon>Actinomycetota</taxon>
        <taxon>Acidimicrobiia</taxon>
        <taxon>Acidimicrobiales</taxon>
        <taxon>Iamiaceae</taxon>
        <taxon>Actinomarinicola</taxon>
    </lineage>
</organism>
<evidence type="ECO:0000256" key="2">
    <source>
        <dbReference type="ARBA" id="ARBA00023125"/>
    </source>
</evidence>
<dbReference type="SUPFAM" id="SSF46689">
    <property type="entry name" value="Homeodomain-like"/>
    <property type="match status" value="2"/>
</dbReference>
<gene>
    <name evidence="5" type="ORF">GH723_04455</name>
</gene>
<evidence type="ECO:0000313" key="5">
    <source>
        <dbReference type="EMBL" id="QGG94414.1"/>
    </source>
</evidence>
<protein>
    <submittedName>
        <fullName evidence="5">Helix-turn-helix domain-containing protein</fullName>
    </submittedName>
</protein>
<dbReference type="KEGG" id="atq:GH723_04455"/>
<keyword evidence="6" id="KW-1185">Reference proteome</keyword>
<dbReference type="AlphaFoldDB" id="A0A5Q2RFJ5"/>
<evidence type="ECO:0000256" key="1">
    <source>
        <dbReference type="ARBA" id="ARBA00023015"/>
    </source>
</evidence>
<dbReference type="PANTHER" id="PTHR46796:SF13">
    <property type="entry name" value="HTH-TYPE TRANSCRIPTIONAL ACTIVATOR RHAS"/>
    <property type="match status" value="1"/>
</dbReference>
<dbReference type="SMART" id="SM00342">
    <property type="entry name" value="HTH_ARAC"/>
    <property type="match status" value="1"/>
</dbReference>
<dbReference type="Pfam" id="PF12852">
    <property type="entry name" value="Cupin_6"/>
    <property type="match status" value="1"/>
</dbReference>
<dbReference type="EMBL" id="CP045851">
    <property type="protein sequence ID" value="QGG94414.1"/>
    <property type="molecule type" value="Genomic_DNA"/>
</dbReference>
<evidence type="ECO:0000259" key="4">
    <source>
        <dbReference type="PROSITE" id="PS01124"/>
    </source>
</evidence>
<keyword evidence="3" id="KW-0804">Transcription</keyword>
<reference evidence="5 6" key="1">
    <citation type="submission" date="2019-11" db="EMBL/GenBank/DDBJ databases">
        <authorList>
            <person name="He Y."/>
        </authorList>
    </citation>
    <scope>NUCLEOTIDE SEQUENCE [LARGE SCALE GENOMIC DNA]</scope>
    <source>
        <strain evidence="5 6">SCSIO 58843</strain>
    </source>
</reference>
<dbReference type="InterPro" id="IPR050204">
    <property type="entry name" value="AraC_XylS_family_regulators"/>
</dbReference>
<feature type="domain" description="HTH araC/xylS-type" evidence="4">
    <location>
        <begin position="212"/>
        <end position="310"/>
    </location>
</feature>
<dbReference type="Pfam" id="PF12833">
    <property type="entry name" value="HTH_18"/>
    <property type="match status" value="1"/>
</dbReference>
<dbReference type="InterPro" id="IPR018060">
    <property type="entry name" value="HTH_AraC"/>
</dbReference>
<accession>A0A5Q2RFJ5</accession>
<evidence type="ECO:0000256" key="3">
    <source>
        <dbReference type="ARBA" id="ARBA00023163"/>
    </source>
</evidence>
<dbReference type="InterPro" id="IPR018062">
    <property type="entry name" value="HTH_AraC-typ_CS"/>
</dbReference>
<dbReference type="InterPro" id="IPR009057">
    <property type="entry name" value="Homeodomain-like_sf"/>
</dbReference>
<dbReference type="RefSeq" id="WP_153758520.1">
    <property type="nucleotide sequence ID" value="NZ_CP045851.1"/>
</dbReference>
<dbReference type="GO" id="GO:0043565">
    <property type="term" value="F:sequence-specific DNA binding"/>
    <property type="evidence" value="ECO:0007669"/>
    <property type="project" value="InterPro"/>
</dbReference>
<keyword evidence="1" id="KW-0805">Transcription regulation</keyword>
<dbReference type="PROSITE" id="PS00041">
    <property type="entry name" value="HTH_ARAC_FAMILY_1"/>
    <property type="match status" value="1"/>
</dbReference>